<name>A0ABX5X5R1_9GAMM</name>
<evidence type="ECO:0000313" key="2">
    <source>
        <dbReference type="Proteomes" id="UP000315947"/>
    </source>
</evidence>
<evidence type="ECO:0008006" key="3">
    <source>
        <dbReference type="Google" id="ProtNLM"/>
    </source>
</evidence>
<dbReference type="Proteomes" id="UP000315947">
    <property type="component" value="Chromosome"/>
</dbReference>
<evidence type="ECO:0000313" key="1">
    <source>
        <dbReference type="EMBL" id="QDO86694.1"/>
    </source>
</evidence>
<dbReference type="EMBL" id="CP041614">
    <property type="protein sequence ID" value="QDO86694.1"/>
    <property type="molecule type" value="Genomic_DNA"/>
</dbReference>
<reference evidence="1 2" key="1">
    <citation type="submission" date="2019-07" db="EMBL/GenBank/DDBJ databases">
        <title>Shewanella sp. YLB-06 whole genomic sequence.</title>
        <authorList>
            <person name="Yu L."/>
        </authorList>
    </citation>
    <scope>NUCLEOTIDE SEQUENCE [LARGE SCALE GENOMIC DNA]</scope>
    <source>
        <strain evidence="1 2">YLB-06</strain>
    </source>
</reference>
<proteinExistence type="predicted"/>
<sequence length="25" mass="3312">MKDQWFYLYRTINKQGETLKFYFYK</sequence>
<protein>
    <recommendedName>
        <fullName evidence="3">DDE domain-containing protein</fullName>
    </recommendedName>
</protein>
<organism evidence="1 2">
    <name type="scientific">Shewanella psychropiezotolerans</name>
    <dbReference type="NCBI Taxonomy" id="2593655"/>
    <lineage>
        <taxon>Bacteria</taxon>
        <taxon>Pseudomonadati</taxon>
        <taxon>Pseudomonadota</taxon>
        <taxon>Gammaproteobacteria</taxon>
        <taxon>Alteromonadales</taxon>
        <taxon>Shewanellaceae</taxon>
        <taxon>Shewanella</taxon>
    </lineage>
</organism>
<gene>
    <name evidence="1" type="ORF">FM037_15225</name>
</gene>
<accession>A0ABX5X5R1</accession>
<keyword evidence="2" id="KW-1185">Reference proteome</keyword>